<organism evidence="3">
    <name type="scientific">Albugo laibachii Nc14</name>
    <dbReference type="NCBI Taxonomy" id="890382"/>
    <lineage>
        <taxon>Eukaryota</taxon>
        <taxon>Sar</taxon>
        <taxon>Stramenopiles</taxon>
        <taxon>Oomycota</taxon>
        <taxon>Peronosporomycetes</taxon>
        <taxon>Albuginales</taxon>
        <taxon>Albuginaceae</taxon>
        <taxon>Albugo</taxon>
    </lineage>
</organism>
<dbReference type="HOGENOM" id="CLU_2175754_0_0_1"/>
<reference evidence="3" key="1">
    <citation type="journal article" date="2011" name="PLoS Biol.">
        <title>Gene gain and loss during evolution of obligate parasitism in the white rust pathogen of Arabidopsis thaliana.</title>
        <authorList>
            <person name="Kemen E."/>
            <person name="Gardiner A."/>
            <person name="Schultz-Larsen T."/>
            <person name="Kemen A.C."/>
            <person name="Balmuth A.L."/>
            <person name="Robert-Seilaniantz A."/>
            <person name="Bailey K."/>
            <person name="Holub E."/>
            <person name="Studholme D.J."/>
            <person name="Maclean D."/>
            <person name="Jones J.D."/>
        </authorList>
    </citation>
    <scope>NUCLEOTIDE SEQUENCE</scope>
</reference>
<feature type="region of interest" description="Disordered" evidence="1">
    <location>
        <begin position="87"/>
        <end position="110"/>
    </location>
</feature>
<gene>
    <name evidence="3" type="primary">AlNc14C9G1209</name>
    <name evidence="3" type="ORF">ALNC14_013870</name>
</gene>
<feature type="chain" id="PRO_5003261456" evidence="2">
    <location>
        <begin position="19"/>
        <end position="110"/>
    </location>
</feature>
<evidence type="ECO:0000256" key="2">
    <source>
        <dbReference type="SAM" id="SignalP"/>
    </source>
</evidence>
<feature type="signal peptide" evidence="2">
    <location>
        <begin position="1"/>
        <end position="18"/>
    </location>
</feature>
<name>F0W2F8_9STRA</name>
<accession>F0W2F8</accession>
<sequence>MLRSLGMALSLFSLNAMATQPLDTGTKYMHGSQNTIEANTIQHVDLLLPRALRHHDTQNTKLHGISSIHHSGSTIDSAGKTINKILHTTSDSPLDRQSCPKNTRKMLSHK</sequence>
<keyword evidence="2" id="KW-0732">Signal</keyword>
<dbReference type="EMBL" id="FR824054">
    <property type="protein sequence ID" value="CCA15244.1"/>
    <property type="molecule type" value="Genomic_DNA"/>
</dbReference>
<protein>
    <submittedName>
        <fullName evidence="3">AlNc14C9G1209 protein</fullName>
    </submittedName>
</protein>
<proteinExistence type="predicted"/>
<dbReference type="AlphaFoldDB" id="F0W2F8"/>
<evidence type="ECO:0000313" key="3">
    <source>
        <dbReference type="EMBL" id="CCA15244.1"/>
    </source>
</evidence>
<evidence type="ECO:0000256" key="1">
    <source>
        <dbReference type="SAM" id="MobiDB-lite"/>
    </source>
</evidence>
<reference evidence="3" key="2">
    <citation type="submission" date="2011-02" db="EMBL/GenBank/DDBJ databases">
        <authorList>
            <person name="MacLean D."/>
        </authorList>
    </citation>
    <scope>NUCLEOTIDE SEQUENCE</scope>
</reference>